<sequence>MGCRMYLSPEELIQLRQKQLDEVRQKLSELHRKLEDISAELDKIKRRSGTHAIRVQYSSDRWPSQDRHGPDQEGRMRNSETEGPMPPLLEPDG</sequence>
<evidence type="ECO:0000256" key="1">
    <source>
        <dbReference type="SAM" id="Coils"/>
    </source>
</evidence>
<feature type="coiled-coil region" evidence="1">
    <location>
        <begin position="13"/>
        <end position="47"/>
    </location>
</feature>
<dbReference type="AlphaFoldDB" id="A0A7R7Y140"/>
<dbReference type="KEGG" id="apuu:APUU_80512S"/>
<protein>
    <submittedName>
        <fullName evidence="3">Uncharacterized protein</fullName>
    </submittedName>
</protein>
<gene>
    <name evidence="3" type="ORF">APUU_80512S</name>
</gene>
<dbReference type="Proteomes" id="UP000654913">
    <property type="component" value="Chromosome 8"/>
</dbReference>
<organism evidence="3 4">
    <name type="scientific">Aspergillus puulaauensis</name>
    <dbReference type="NCBI Taxonomy" id="1220207"/>
    <lineage>
        <taxon>Eukaryota</taxon>
        <taxon>Fungi</taxon>
        <taxon>Dikarya</taxon>
        <taxon>Ascomycota</taxon>
        <taxon>Pezizomycotina</taxon>
        <taxon>Eurotiomycetes</taxon>
        <taxon>Eurotiomycetidae</taxon>
        <taxon>Eurotiales</taxon>
        <taxon>Aspergillaceae</taxon>
        <taxon>Aspergillus</taxon>
    </lineage>
</organism>
<evidence type="ECO:0000256" key="2">
    <source>
        <dbReference type="SAM" id="MobiDB-lite"/>
    </source>
</evidence>
<feature type="compositionally biased region" description="Pro residues" evidence="2">
    <location>
        <begin position="84"/>
        <end position="93"/>
    </location>
</feature>
<feature type="region of interest" description="Disordered" evidence="2">
    <location>
        <begin position="52"/>
        <end position="93"/>
    </location>
</feature>
<evidence type="ECO:0000313" key="4">
    <source>
        <dbReference type="Proteomes" id="UP000654913"/>
    </source>
</evidence>
<reference evidence="3" key="2">
    <citation type="submission" date="2021-02" db="EMBL/GenBank/DDBJ databases">
        <title>Aspergillus puulaauensis MK2 genome sequence.</title>
        <authorList>
            <person name="Futagami T."/>
            <person name="Mori K."/>
            <person name="Kadooka C."/>
            <person name="Tanaka T."/>
        </authorList>
    </citation>
    <scope>NUCLEOTIDE SEQUENCE</scope>
    <source>
        <strain evidence="3">MK2</strain>
    </source>
</reference>
<dbReference type="GeneID" id="64980206"/>
<dbReference type="EMBL" id="AP024450">
    <property type="protein sequence ID" value="BCS30209.1"/>
    <property type="molecule type" value="Genomic_DNA"/>
</dbReference>
<reference evidence="3" key="1">
    <citation type="submission" date="2021-01" db="EMBL/GenBank/DDBJ databases">
        <authorList>
            <consortium name="Aspergillus puulaauensis MK2 genome sequencing consortium"/>
            <person name="Kazuki M."/>
            <person name="Futagami T."/>
        </authorList>
    </citation>
    <scope>NUCLEOTIDE SEQUENCE</scope>
    <source>
        <strain evidence="3">MK2</strain>
    </source>
</reference>
<evidence type="ECO:0000313" key="3">
    <source>
        <dbReference type="EMBL" id="BCS30209.1"/>
    </source>
</evidence>
<name>A0A7R7Y140_9EURO</name>
<keyword evidence="4" id="KW-1185">Reference proteome</keyword>
<feature type="compositionally biased region" description="Basic and acidic residues" evidence="2">
    <location>
        <begin position="63"/>
        <end position="80"/>
    </location>
</feature>
<dbReference type="RefSeq" id="XP_041562395.1">
    <property type="nucleotide sequence ID" value="XM_041696801.1"/>
</dbReference>
<proteinExistence type="predicted"/>
<accession>A0A7R7Y140</accession>
<keyword evidence="1" id="KW-0175">Coiled coil</keyword>